<keyword evidence="1 3" id="KW-0175">Coiled coil</keyword>
<evidence type="ECO:0000256" key="1">
    <source>
        <dbReference type="ARBA" id="ARBA00023054"/>
    </source>
</evidence>
<dbReference type="AlphaFoldDB" id="A0AAN9T7J8"/>
<dbReference type="GO" id="GO:0016459">
    <property type="term" value="C:myosin complex"/>
    <property type="evidence" value="ECO:0007669"/>
    <property type="project" value="InterPro"/>
</dbReference>
<name>A0AAN9T7J8_9HEMI</name>
<dbReference type="PANTHER" id="PTHR46292:SF1">
    <property type="entry name" value="COILED-COIL DOMAIN-CONTAINING PROTEIN 102A"/>
    <property type="match status" value="1"/>
</dbReference>
<dbReference type="Proteomes" id="UP001367676">
    <property type="component" value="Unassembled WGS sequence"/>
</dbReference>
<reference evidence="5 6" key="1">
    <citation type="submission" date="2024-03" db="EMBL/GenBank/DDBJ databases">
        <title>Adaptation during the transition from Ophiocordyceps entomopathogen to insect associate is accompanied by gene loss and intensified selection.</title>
        <authorList>
            <person name="Ward C.M."/>
            <person name="Onetto C.A."/>
            <person name="Borneman A.R."/>
        </authorList>
    </citation>
    <scope>NUCLEOTIDE SEQUENCE [LARGE SCALE GENOMIC DNA]</scope>
    <source>
        <strain evidence="5">AWRI1</strain>
        <tissue evidence="5">Single Adult Female</tissue>
    </source>
</reference>
<gene>
    <name evidence="5" type="ORF">V9T40_011697</name>
</gene>
<sequence length="483" mass="57007">MKPNQKLMDSDWEAKQVLHLQELEEARSRAVQMERTMRWWSDCTANWREKWSKVRNERNVARVEIKELQNKLDGAIKESNAFRRQKQTLEAHNEQMRKELDQIHVLLLKHVDQWDSQLIEAAQKVETSKEHSFPFISDPEETSDLNAKDSGIEEYILNDGSVNRHAVEMMNESSTPKNALEDTLSNVSDISGDMCHDELLRHRLSEVQLKLEEMTKTVGVEREENQNLHKTIEKLESDLMMLKEKNEDLKISKQDAIRELMQLKDTHNDMVSHMKIDLMNETSFREDVDRRLADVRAQLERLQVENATEWGKRERLETEKLSLERENKKLRTELRDALDRLERRIKSQPADNELRSLQLELANKNKEINELKQANIKMKKTLTDKNTELNHSGRRIEQYETEVKKLRLRIEELKRDLTTAEDEVDSNDNNIRKLQRSNEDLQEQVDNLHVQIQYLQNRLNRSASILKIQNGFSDEQTDEDSNA</sequence>
<evidence type="ECO:0000313" key="5">
    <source>
        <dbReference type="EMBL" id="KAK7574506.1"/>
    </source>
</evidence>
<evidence type="ECO:0000256" key="3">
    <source>
        <dbReference type="SAM" id="Coils"/>
    </source>
</evidence>
<dbReference type="Pfam" id="PF01576">
    <property type="entry name" value="Myosin_tail_1"/>
    <property type="match status" value="1"/>
</dbReference>
<feature type="domain" description="Myosin tail" evidence="4">
    <location>
        <begin position="267"/>
        <end position="459"/>
    </location>
</feature>
<dbReference type="SUPFAM" id="SSF57997">
    <property type="entry name" value="Tropomyosin"/>
    <property type="match status" value="1"/>
</dbReference>
<organism evidence="5 6">
    <name type="scientific">Parthenolecanium corni</name>
    <dbReference type="NCBI Taxonomy" id="536013"/>
    <lineage>
        <taxon>Eukaryota</taxon>
        <taxon>Metazoa</taxon>
        <taxon>Ecdysozoa</taxon>
        <taxon>Arthropoda</taxon>
        <taxon>Hexapoda</taxon>
        <taxon>Insecta</taxon>
        <taxon>Pterygota</taxon>
        <taxon>Neoptera</taxon>
        <taxon>Paraneoptera</taxon>
        <taxon>Hemiptera</taxon>
        <taxon>Sternorrhyncha</taxon>
        <taxon>Coccoidea</taxon>
        <taxon>Coccidae</taxon>
        <taxon>Parthenolecanium</taxon>
    </lineage>
</organism>
<evidence type="ECO:0000313" key="6">
    <source>
        <dbReference type="Proteomes" id="UP001367676"/>
    </source>
</evidence>
<dbReference type="InterPro" id="IPR002928">
    <property type="entry name" value="Myosin_tail"/>
</dbReference>
<keyword evidence="6" id="KW-1185">Reference proteome</keyword>
<dbReference type="PANTHER" id="PTHR46292">
    <property type="entry name" value="COILED-COIL DOMAIN-CONTAINING PROTEIN 102A"/>
    <property type="match status" value="1"/>
</dbReference>
<evidence type="ECO:0000256" key="2">
    <source>
        <dbReference type="ARBA" id="ARBA00040149"/>
    </source>
</evidence>
<evidence type="ECO:0000259" key="4">
    <source>
        <dbReference type="Pfam" id="PF01576"/>
    </source>
</evidence>
<feature type="coiled-coil region" evidence="3">
    <location>
        <begin position="51"/>
        <end position="102"/>
    </location>
</feature>
<comment type="caution">
    <text evidence="5">The sequence shown here is derived from an EMBL/GenBank/DDBJ whole genome shotgun (WGS) entry which is preliminary data.</text>
</comment>
<dbReference type="Gene3D" id="1.20.5.340">
    <property type="match status" value="1"/>
</dbReference>
<dbReference type="EMBL" id="JBBCAQ010000037">
    <property type="protein sequence ID" value="KAK7574506.1"/>
    <property type="molecule type" value="Genomic_DNA"/>
</dbReference>
<proteinExistence type="predicted"/>
<feature type="coiled-coil region" evidence="3">
    <location>
        <begin position="218"/>
        <end position="458"/>
    </location>
</feature>
<accession>A0AAN9T7J8</accession>
<protein>
    <recommendedName>
        <fullName evidence="2">Coiled-coil domain-containing protein 102A</fullName>
    </recommendedName>
</protein>